<comment type="similarity">
    <text evidence="1">Belongs to the MET18/MMS19 family.</text>
</comment>
<dbReference type="GO" id="GO:0005634">
    <property type="term" value="C:nucleus"/>
    <property type="evidence" value="ECO:0007669"/>
    <property type="project" value="UniProtKB-SubCell"/>
</dbReference>
<evidence type="ECO:0000259" key="2">
    <source>
        <dbReference type="Pfam" id="PF14500"/>
    </source>
</evidence>
<dbReference type="GO" id="GO:0097361">
    <property type="term" value="C:cytosolic [4Fe-4S] assembly targeting complex"/>
    <property type="evidence" value="ECO:0007669"/>
    <property type="project" value="UniProtKB-UniRule"/>
</dbReference>
<keyword evidence="1" id="KW-0206">Cytoskeleton</keyword>
<organism evidence="3 4">
    <name type="scientific">Oesophagostomum dentatum</name>
    <name type="common">Nodular worm</name>
    <dbReference type="NCBI Taxonomy" id="61180"/>
    <lineage>
        <taxon>Eukaryota</taxon>
        <taxon>Metazoa</taxon>
        <taxon>Ecdysozoa</taxon>
        <taxon>Nematoda</taxon>
        <taxon>Chromadorea</taxon>
        <taxon>Rhabditida</taxon>
        <taxon>Rhabditina</taxon>
        <taxon>Rhabditomorpha</taxon>
        <taxon>Strongyloidea</taxon>
        <taxon>Strongylidae</taxon>
        <taxon>Oesophagostomum</taxon>
    </lineage>
</organism>
<keyword evidence="4" id="KW-1185">Reference proteome</keyword>
<sequence>LDFLGPLVEDLFEVVACYFPVEFKQTSDSPITKDLLAKGCLKCLIAHPEFAPFCYLLIDEKFTDDESTPEQKEDTCELLAEAAAVFPPEEMVEHLESLLGGLRVVGLNPKGSLPECVPRALTAMTKALSSVGTEEVKQLGSQLVENLEPFVLQAEMGLTERALSLLRCAAEAGPDIRCQIYDHVVPWILMLAQGDVVNVKANRLEIVQEGLKGLMDWTKCIHEHGCDDVLTRFQSSLFASLDSARETAPNEALTAMHNCAAVYLKIEPLPEEILKRSENMVKNSWNTLMSEDVK</sequence>
<dbReference type="InterPro" id="IPR029240">
    <property type="entry name" value="MMS19_N"/>
</dbReference>
<comment type="function">
    <text evidence="1">Key component of the cytosolic iron-sulfur protein assembly (CIA) complex, a multiprotein complex that mediates the incorporation of iron-sulfur cluster into apoproteins specifically involved in DNA metabolism and genomic integrity. In the CIA complex, MMS19 acts as an adapter between early-acting CIA components and a subset of cellular target iron-sulfur proteins.</text>
</comment>
<gene>
    <name evidence="3" type="ORF">OESDEN_12931</name>
</gene>
<proteinExistence type="inferred from homology"/>
<evidence type="ECO:0000313" key="4">
    <source>
        <dbReference type="Proteomes" id="UP000053660"/>
    </source>
</evidence>
<dbReference type="GO" id="GO:0005819">
    <property type="term" value="C:spindle"/>
    <property type="evidence" value="ECO:0007669"/>
    <property type="project" value="UniProtKB-SubCell"/>
</dbReference>
<dbReference type="InterPro" id="IPR016024">
    <property type="entry name" value="ARM-type_fold"/>
</dbReference>
<dbReference type="PANTHER" id="PTHR12891:SF0">
    <property type="entry name" value="MMS19 NUCLEOTIDE EXCISION REPAIR PROTEIN HOMOLOG"/>
    <property type="match status" value="1"/>
</dbReference>
<dbReference type="GO" id="GO:0006281">
    <property type="term" value="P:DNA repair"/>
    <property type="evidence" value="ECO:0007669"/>
    <property type="project" value="UniProtKB-UniRule"/>
</dbReference>
<evidence type="ECO:0000256" key="1">
    <source>
        <dbReference type="RuleBase" id="RU367072"/>
    </source>
</evidence>
<dbReference type="SUPFAM" id="SSF48371">
    <property type="entry name" value="ARM repeat"/>
    <property type="match status" value="1"/>
</dbReference>
<keyword evidence="1" id="KW-0234">DNA repair</keyword>
<dbReference type="AlphaFoldDB" id="A0A0B1STS8"/>
<dbReference type="InterPro" id="IPR039920">
    <property type="entry name" value="MMS19"/>
</dbReference>
<keyword evidence="1" id="KW-0539">Nucleus</keyword>
<dbReference type="OrthoDB" id="342900at2759"/>
<reference evidence="3 4" key="1">
    <citation type="submission" date="2014-03" db="EMBL/GenBank/DDBJ databases">
        <title>Draft genome of the hookworm Oesophagostomum dentatum.</title>
        <authorList>
            <person name="Mitreva M."/>
        </authorList>
    </citation>
    <scope>NUCLEOTIDE SEQUENCE [LARGE SCALE GENOMIC DNA]</scope>
    <source>
        <strain evidence="3 4">OD-Hann</strain>
    </source>
</reference>
<keyword evidence="1" id="KW-0227">DNA damage</keyword>
<dbReference type="GO" id="GO:0016226">
    <property type="term" value="P:iron-sulfur cluster assembly"/>
    <property type="evidence" value="ECO:0007669"/>
    <property type="project" value="UniProtKB-UniRule"/>
</dbReference>
<dbReference type="Proteomes" id="UP000053660">
    <property type="component" value="Unassembled WGS sequence"/>
</dbReference>
<dbReference type="PANTHER" id="PTHR12891">
    <property type="entry name" value="DNA REPAIR/TRANSCRIPTION PROTEIN MET18/MMS19"/>
    <property type="match status" value="1"/>
</dbReference>
<name>A0A0B1STS8_OESDE</name>
<comment type="subcellular location">
    <subcellularLocation>
        <location evidence="1">Cytoplasm</location>
        <location evidence="1">Cytoskeleton</location>
        <location evidence="1">Spindle</location>
    </subcellularLocation>
    <subcellularLocation>
        <location evidence="1">Nucleus</location>
    </subcellularLocation>
</comment>
<comment type="subunit">
    <text evidence="1">Component of the CIA complex.</text>
</comment>
<feature type="domain" description="MMS19 N-terminal" evidence="2">
    <location>
        <begin position="5"/>
        <end position="103"/>
    </location>
</feature>
<protein>
    <recommendedName>
        <fullName evidence="1">MMS19 nucleotide excision repair protein</fullName>
    </recommendedName>
</protein>
<dbReference type="Pfam" id="PF14500">
    <property type="entry name" value="MMS19_N"/>
    <property type="match status" value="1"/>
</dbReference>
<accession>A0A0B1STS8</accession>
<keyword evidence="1" id="KW-0963">Cytoplasm</keyword>
<feature type="non-terminal residue" evidence="3">
    <location>
        <position position="1"/>
    </location>
</feature>
<evidence type="ECO:0000313" key="3">
    <source>
        <dbReference type="EMBL" id="KHJ87296.1"/>
    </source>
</evidence>
<dbReference type="GO" id="GO:0051604">
    <property type="term" value="P:protein maturation"/>
    <property type="evidence" value="ECO:0007669"/>
    <property type="project" value="UniProtKB-UniRule"/>
</dbReference>
<dbReference type="EMBL" id="KN558068">
    <property type="protein sequence ID" value="KHJ87296.1"/>
    <property type="molecule type" value="Genomic_DNA"/>
</dbReference>